<evidence type="ECO:0000256" key="5">
    <source>
        <dbReference type="PROSITE-ProRule" id="PRU00332"/>
    </source>
</evidence>
<dbReference type="InterPro" id="IPR002344">
    <property type="entry name" value="Lupus_La"/>
</dbReference>
<keyword evidence="4" id="KW-0539">Nucleus</keyword>
<dbReference type="Gene3D" id="3.30.70.330">
    <property type="match status" value="1"/>
</dbReference>
<organism evidence="9 10">
    <name type="scientific">Coptis chinensis</name>
    <dbReference type="NCBI Taxonomy" id="261450"/>
    <lineage>
        <taxon>Eukaryota</taxon>
        <taxon>Viridiplantae</taxon>
        <taxon>Streptophyta</taxon>
        <taxon>Embryophyta</taxon>
        <taxon>Tracheophyta</taxon>
        <taxon>Spermatophyta</taxon>
        <taxon>Magnoliopsida</taxon>
        <taxon>Ranunculales</taxon>
        <taxon>Ranunculaceae</taxon>
        <taxon>Coptidoideae</taxon>
        <taxon>Coptis</taxon>
    </lineage>
</organism>
<dbReference type="Pfam" id="PF00076">
    <property type="entry name" value="RRM_1"/>
    <property type="match status" value="1"/>
</dbReference>
<feature type="compositionally biased region" description="Low complexity" evidence="6">
    <location>
        <begin position="380"/>
        <end position="391"/>
    </location>
</feature>
<dbReference type="Gene3D" id="1.10.10.10">
    <property type="entry name" value="Winged helix-like DNA-binding domain superfamily/Winged helix DNA-binding domain"/>
    <property type="match status" value="1"/>
</dbReference>
<dbReference type="Proteomes" id="UP000631114">
    <property type="component" value="Unassembled WGS sequence"/>
</dbReference>
<gene>
    <name evidence="9" type="ORF">IFM89_015172</name>
</gene>
<protein>
    <recommendedName>
        <fullName evidence="11">La-related protein 6A</fullName>
    </recommendedName>
</protein>
<comment type="caution">
    <text evidence="9">The sequence shown here is derived from an EMBL/GenBank/DDBJ whole genome shotgun (WGS) entry which is preliminary data.</text>
</comment>
<dbReference type="GO" id="GO:0003729">
    <property type="term" value="F:mRNA binding"/>
    <property type="evidence" value="ECO:0007669"/>
    <property type="project" value="TreeGrafter"/>
</dbReference>
<comment type="function">
    <text evidence="1">Transcriptional regulator.</text>
</comment>
<feature type="domain" description="HTH La-type RNA-binding" evidence="8">
    <location>
        <begin position="83"/>
        <end position="174"/>
    </location>
</feature>
<dbReference type="Pfam" id="PF05383">
    <property type="entry name" value="La"/>
    <property type="match status" value="1"/>
</dbReference>
<feature type="region of interest" description="Disordered" evidence="6">
    <location>
        <begin position="289"/>
        <end position="399"/>
    </location>
</feature>
<feature type="domain" description="RRM" evidence="7">
    <location>
        <begin position="181"/>
        <end position="273"/>
    </location>
</feature>
<keyword evidence="3 5" id="KW-0694">RNA-binding</keyword>
<dbReference type="GO" id="GO:1990904">
    <property type="term" value="C:ribonucleoprotein complex"/>
    <property type="evidence" value="ECO:0007669"/>
    <property type="project" value="InterPro"/>
</dbReference>
<feature type="compositionally biased region" description="Basic residues" evidence="6">
    <location>
        <begin position="331"/>
        <end position="349"/>
    </location>
</feature>
<dbReference type="InterPro" id="IPR012677">
    <property type="entry name" value="Nucleotide-bd_a/b_plait_sf"/>
</dbReference>
<evidence type="ECO:0000256" key="4">
    <source>
        <dbReference type="ARBA" id="ARBA00023242"/>
    </source>
</evidence>
<dbReference type="CDD" id="cd12288">
    <property type="entry name" value="RRM_La_like_plant"/>
    <property type="match status" value="1"/>
</dbReference>
<dbReference type="InterPro" id="IPR034878">
    <property type="entry name" value="La-rel_plant_RRM"/>
</dbReference>
<dbReference type="SUPFAM" id="SSF46785">
    <property type="entry name" value="Winged helix' DNA-binding domain"/>
    <property type="match status" value="1"/>
</dbReference>
<dbReference type="GO" id="GO:0006396">
    <property type="term" value="P:RNA processing"/>
    <property type="evidence" value="ECO:0007669"/>
    <property type="project" value="InterPro"/>
</dbReference>
<evidence type="ECO:0000256" key="6">
    <source>
        <dbReference type="SAM" id="MobiDB-lite"/>
    </source>
</evidence>
<dbReference type="SUPFAM" id="SSF54928">
    <property type="entry name" value="RNA-binding domain, RBD"/>
    <property type="match status" value="1"/>
</dbReference>
<keyword evidence="10" id="KW-1185">Reference proteome</keyword>
<dbReference type="PRINTS" id="PR00302">
    <property type="entry name" value="LUPUSLA"/>
</dbReference>
<name>A0A835GY90_9MAGN</name>
<evidence type="ECO:0000256" key="1">
    <source>
        <dbReference type="ARBA" id="ARBA00002339"/>
    </source>
</evidence>
<reference evidence="9 10" key="1">
    <citation type="submission" date="2020-10" db="EMBL/GenBank/DDBJ databases">
        <title>The Coptis chinensis genome and diversification of protoberbering-type alkaloids.</title>
        <authorList>
            <person name="Wang B."/>
            <person name="Shu S."/>
            <person name="Song C."/>
            <person name="Liu Y."/>
        </authorList>
    </citation>
    <scope>NUCLEOTIDE SEQUENCE [LARGE SCALE GENOMIC DNA]</scope>
    <source>
        <strain evidence="9">HL-2020</strain>
        <tissue evidence="9">Leaf</tissue>
    </source>
</reference>
<dbReference type="AlphaFoldDB" id="A0A835GY90"/>
<dbReference type="GO" id="GO:0005634">
    <property type="term" value="C:nucleus"/>
    <property type="evidence" value="ECO:0007669"/>
    <property type="project" value="UniProtKB-SubCell"/>
</dbReference>
<dbReference type="PROSITE" id="PS50102">
    <property type="entry name" value="RRM"/>
    <property type="match status" value="1"/>
</dbReference>
<evidence type="ECO:0000259" key="8">
    <source>
        <dbReference type="PROSITE" id="PS50961"/>
    </source>
</evidence>
<dbReference type="SMART" id="SM00715">
    <property type="entry name" value="LA"/>
    <property type="match status" value="1"/>
</dbReference>
<sequence length="399" mass="44380">MYDAPPLLALHHIVFVIFTFKFWQPPAQRFFFHSGNKVVDDVISTVESSKPVAVEEEEEEEGEEVVSAAAPLPASSSSSSEVAILTDDLKKKIIRQVEYYFSDENLPTDKFLIKHLKRDKAGFVPVAVVASFRKMKKLVQDKSFVVAALRESSQLILSSDGRKVKRIRPLPIFEVKDSKSCTVLVENLPEDCSKQHLQRIFGDIGRISSICIRDPHATEDSSKASKAEMAISGKIHALVEYETVKEAEKAVATLNDEKNWRSGMRVELLLKRMGKYGVAKKGWKVVASEKSDNVPASHKVGDEQNVKLLDKNDESPQQEETNHLTSEKGNRGRRNRGQGRGQFRGHKQHNGNGHGHGYAPIGSGSECFSKPPPGPKMPDGTRGFTMGRGRTPLSNQNHE</sequence>
<feature type="region of interest" description="Disordered" evidence="6">
    <location>
        <begin position="50"/>
        <end position="70"/>
    </location>
</feature>
<dbReference type="InterPro" id="IPR045180">
    <property type="entry name" value="La_dom_prot"/>
</dbReference>
<dbReference type="InterPro" id="IPR006630">
    <property type="entry name" value="La_HTH"/>
</dbReference>
<dbReference type="FunFam" id="1.10.10.10:FF:000158">
    <property type="entry name" value="La ribonucleoprotein domain family member 7"/>
    <property type="match status" value="1"/>
</dbReference>
<dbReference type="OrthoDB" id="435402at2759"/>
<evidence type="ECO:0000256" key="3">
    <source>
        <dbReference type="ARBA" id="ARBA00022884"/>
    </source>
</evidence>
<evidence type="ECO:0000313" key="10">
    <source>
        <dbReference type="Proteomes" id="UP000631114"/>
    </source>
</evidence>
<dbReference type="PANTHER" id="PTHR22792">
    <property type="entry name" value="LUPUS LA PROTEIN-RELATED"/>
    <property type="match status" value="1"/>
</dbReference>
<evidence type="ECO:0000259" key="7">
    <source>
        <dbReference type="PROSITE" id="PS50102"/>
    </source>
</evidence>
<dbReference type="EMBL" id="JADFTS010000009">
    <property type="protein sequence ID" value="KAF9588735.1"/>
    <property type="molecule type" value="Genomic_DNA"/>
</dbReference>
<feature type="compositionally biased region" description="Acidic residues" evidence="6">
    <location>
        <begin position="54"/>
        <end position="64"/>
    </location>
</feature>
<dbReference type="SMART" id="SM00360">
    <property type="entry name" value="RRM"/>
    <property type="match status" value="1"/>
</dbReference>
<dbReference type="PANTHER" id="PTHR22792:SF159">
    <property type="entry name" value="LA-RELATED PROTEIN 1B-RELATED"/>
    <property type="match status" value="1"/>
</dbReference>
<dbReference type="InterPro" id="IPR036388">
    <property type="entry name" value="WH-like_DNA-bd_sf"/>
</dbReference>
<accession>A0A835GY90</accession>
<evidence type="ECO:0000256" key="2">
    <source>
        <dbReference type="ARBA" id="ARBA00004123"/>
    </source>
</evidence>
<feature type="compositionally biased region" description="Basic and acidic residues" evidence="6">
    <location>
        <begin position="299"/>
        <end position="330"/>
    </location>
</feature>
<dbReference type="InterPro" id="IPR035979">
    <property type="entry name" value="RBD_domain_sf"/>
</dbReference>
<dbReference type="InterPro" id="IPR036390">
    <property type="entry name" value="WH_DNA-bd_sf"/>
</dbReference>
<evidence type="ECO:0008006" key="11">
    <source>
        <dbReference type="Google" id="ProtNLM"/>
    </source>
</evidence>
<dbReference type="PROSITE" id="PS50961">
    <property type="entry name" value="HTH_LA"/>
    <property type="match status" value="1"/>
</dbReference>
<dbReference type="InterPro" id="IPR000504">
    <property type="entry name" value="RRM_dom"/>
</dbReference>
<comment type="subcellular location">
    <subcellularLocation>
        <location evidence="2">Nucleus</location>
    </subcellularLocation>
</comment>
<proteinExistence type="predicted"/>
<evidence type="ECO:0000313" key="9">
    <source>
        <dbReference type="EMBL" id="KAF9588735.1"/>
    </source>
</evidence>